<evidence type="ECO:0000313" key="5">
    <source>
        <dbReference type="Proteomes" id="UP000288216"/>
    </source>
</evidence>
<reference evidence="4 5" key="1">
    <citation type="journal article" date="2018" name="Nat. Ecol. Evol.">
        <title>Shark genomes provide insights into elasmobranch evolution and the origin of vertebrates.</title>
        <authorList>
            <person name="Hara Y"/>
            <person name="Yamaguchi K"/>
            <person name="Onimaru K"/>
            <person name="Kadota M"/>
            <person name="Koyanagi M"/>
            <person name="Keeley SD"/>
            <person name="Tatsumi K"/>
            <person name="Tanaka K"/>
            <person name="Motone F"/>
            <person name="Kageyama Y"/>
            <person name="Nozu R"/>
            <person name="Adachi N"/>
            <person name="Nishimura O"/>
            <person name="Nakagawa R"/>
            <person name="Tanegashima C"/>
            <person name="Kiyatake I"/>
            <person name="Matsumoto R"/>
            <person name="Murakumo K"/>
            <person name="Nishida K"/>
            <person name="Terakita A"/>
            <person name="Kuratani S"/>
            <person name="Sato K"/>
            <person name="Hyodo S Kuraku.S."/>
        </authorList>
    </citation>
    <scope>NUCLEOTIDE SEQUENCE [LARGE SCALE GENOMIC DNA]</scope>
</reference>
<protein>
    <recommendedName>
        <fullName evidence="6">C-type lectin domain-containing protein</fullName>
    </recommendedName>
</protein>
<dbReference type="SUPFAM" id="SSF56436">
    <property type="entry name" value="C-type lectin-like"/>
    <property type="match status" value="1"/>
</dbReference>
<dbReference type="InterPro" id="IPR016187">
    <property type="entry name" value="CTDL_fold"/>
</dbReference>
<feature type="coiled-coil region" evidence="1">
    <location>
        <begin position="88"/>
        <end position="119"/>
    </location>
</feature>
<dbReference type="InterPro" id="IPR050828">
    <property type="entry name" value="C-type_lectin/matrix_domain"/>
</dbReference>
<dbReference type="STRING" id="75743.A0A401PYD9"/>
<name>A0A401PYD9_SCYTO</name>
<accession>A0A401PYD9</accession>
<dbReference type="OrthoDB" id="10059571at2759"/>
<organism evidence="4 5">
    <name type="scientific">Scyliorhinus torazame</name>
    <name type="common">Cloudy catshark</name>
    <name type="synonym">Catulus torazame</name>
    <dbReference type="NCBI Taxonomy" id="75743"/>
    <lineage>
        <taxon>Eukaryota</taxon>
        <taxon>Metazoa</taxon>
        <taxon>Chordata</taxon>
        <taxon>Craniata</taxon>
        <taxon>Vertebrata</taxon>
        <taxon>Chondrichthyes</taxon>
        <taxon>Elasmobranchii</taxon>
        <taxon>Galeomorphii</taxon>
        <taxon>Galeoidea</taxon>
        <taxon>Carcharhiniformes</taxon>
        <taxon>Scyliorhinidae</taxon>
        <taxon>Scyliorhinus</taxon>
    </lineage>
</organism>
<dbReference type="Gene3D" id="3.10.100.10">
    <property type="entry name" value="Mannose-Binding Protein A, subunit A"/>
    <property type="match status" value="1"/>
</dbReference>
<keyword evidence="3" id="KW-1133">Transmembrane helix</keyword>
<keyword evidence="5" id="KW-1185">Reference proteome</keyword>
<proteinExistence type="predicted"/>
<comment type="caution">
    <text evidence="4">The sequence shown here is derived from an EMBL/GenBank/DDBJ whole genome shotgun (WGS) entry which is preliminary data.</text>
</comment>
<evidence type="ECO:0000256" key="1">
    <source>
        <dbReference type="SAM" id="Coils"/>
    </source>
</evidence>
<feature type="compositionally biased region" description="Basic and acidic residues" evidence="2">
    <location>
        <begin position="10"/>
        <end position="34"/>
    </location>
</feature>
<dbReference type="Proteomes" id="UP000288216">
    <property type="component" value="Unassembled WGS sequence"/>
</dbReference>
<dbReference type="PANTHER" id="PTHR45710">
    <property type="entry name" value="C-TYPE LECTIN DOMAIN-CONTAINING PROTEIN 180"/>
    <property type="match status" value="1"/>
</dbReference>
<evidence type="ECO:0000313" key="4">
    <source>
        <dbReference type="EMBL" id="GCB78169.1"/>
    </source>
</evidence>
<feature type="region of interest" description="Disordered" evidence="2">
    <location>
        <begin position="1"/>
        <end position="35"/>
    </location>
</feature>
<dbReference type="InterPro" id="IPR016186">
    <property type="entry name" value="C-type_lectin-like/link_sf"/>
</dbReference>
<keyword evidence="3" id="KW-0812">Transmembrane</keyword>
<dbReference type="AlphaFoldDB" id="A0A401PYD9"/>
<sequence length="181" mass="20846">MELNEYQNSDELRHDQQKSDGGEQEVSKPERDGKSAAPVRGIWSPFISFILPGLSILLSLVVLSTVVILFSQHFREVKMPDANFKPHHSQLKSNVTRLSEEVRSLLAEHKSQMSKQKENPPQVQCPDQWRRFQQNCYYFSLVTKNYTDAQRSCTSMHANLVVINSAEEKVGDYYHFKLTDS</sequence>
<dbReference type="PANTHER" id="PTHR45710:SF26">
    <property type="entry name" value="RH26557P"/>
    <property type="match status" value="1"/>
</dbReference>
<dbReference type="EMBL" id="BFAA01010396">
    <property type="protein sequence ID" value="GCB78169.1"/>
    <property type="molecule type" value="Genomic_DNA"/>
</dbReference>
<feature type="transmembrane region" description="Helical" evidence="3">
    <location>
        <begin position="46"/>
        <end position="70"/>
    </location>
</feature>
<gene>
    <name evidence="4" type="ORF">scyTo_0016795</name>
</gene>
<keyword evidence="1" id="KW-0175">Coiled coil</keyword>
<evidence type="ECO:0008006" key="6">
    <source>
        <dbReference type="Google" id="ProtNLM"/>
    </source>
</evidence>
<evidence type="ECO:0000256" key="2">
    <source>
        <dbReference type="SAM" id="MobiDB-lite"/>
    </source>
</evidence>
<evidence type="ECO:0000256" key="3">
    <source>
        <dbReference type="SAM" id="Phobius"/>
    </source>
</evidence>
<keyword evidence="3" id="KW-0472">Membrane</keyword>